<evidence type="ECO:0000313" key="1">
    <source>
        <dbReference type="EMBL" id="KAG1806309.1"/>
    </source>
</evidence>
<keyword evidence="2" id="KW-1185">Reference proteome</keyword>
<dbReference type="Proteomes" id="UP000719766">
    <property type="component" value="Unassembled WGS sequence"/>
</dbReference>
<organism evidence="1 2">
    <name type="scientific">Suillus plorans</name>
    <dbReference type="NCBI Taxonomy" id="116603"/>
    <lineage>
        <taxon>Eukaryota</taxon>
        <taxon>Fungi</taxon>
        <taxon>Dikarya</taxon>
        <taxon>Basidiomycota</taxon>
        <taxon>Agaricomycotina</taxon>
        <taxon>Agaricomycetes</taxon>
        <taxon>Agaricomycetidae</taxon>
        <taxon>Boletales</taxon>
        <taxon>Suillineae</taxon>
        <taxon>Suillaceae</taxon>
        <taxon>Suillus</taxon>
    </lineage>
</organism>
<dbReference type="OrthoDB" id="2615105at2759"/>
<dbReference type="GeneID" id="64595097"/>
<gene>
    <name evidence="1" type="ORF">HD556DRAFT_1321088</name>
</gene>
<proteinExistence type="predicted"/>
<dbReference type="AlphaFoldDB" id="A0A9P7DYH5"/>
<dbReference type="EMBL" id="JABBWE010000002">
    <property type="protein sequence ID" value="KAG1806309.1"/>
    <property type="molecule type" value="Genomic_DNA"/>
</dbReference>
<evidence type="ECO:0000313" key="2">
    <source>
        <dbReference type="Proteomes" id="UP000719766"/>
    </source>
</evidence>
<comment type="caution">
    <text evidence="1">The sequence shown here is derived from an EMBL/GenBank/DDBJ whole genome shotgun (WGS) entry which is preliminary data.</text>
</comment>
<reference evidence="1" key="1">
    <citation type="journal article" date="2020" name="New Phytol.">
        <title>Comparative genomics reveals dynamic genome evolution in host specialist ectomycorrhizal fungi.</title>
        <authorList>
            <person name="Lofgren L.A."/>
            <person name="Nguyen N.H."/>
            <person name="Vilgalys R."/>
            <person name="Ruytinx J."/>
            <person name="Liao H.L."/>
            <person name="Branco S."/>
            <person name="Kuo A."/>
            <person name="LaButti K."/>
            <person name="Lipzen A."/>
            <person name="Andreopoulos W."/>
            <person name="Pangilinan J."/>
            <person name="Riley R."/>
            <person name="Hundley H."/>
            <person name="Na H."/>
            <person name="Barry K."/>
            <person name="Grigoriev I.V."/>
            <person name="Stajich J.E."/>
            <person name="Kennedy P.G."/>
        </authorList>
    </citation>
    <scope>NUCLEOTIDE SEQUENCE</scope>
    <source>
        <strain evidence="1">S12</strain>
    </source>
</reference>
<protein>
    <submittedName>
        <fullName evidence="1">Uncharacterized protein</fullName>
    </submittedName>
</protein>
<sequence length="138" mass="15374">MWNAVTEQQFREHTDIHSSAFSSDTCPTTSCKRESIMSTDTRNNPTICFASSLEHALQKPAKLLEGASHLNSTPVSLEDGWMIGAYGRLLLWVPPASREQPFHYLGTTLVIPGGLEIDLSRMAHGEDWTNCRDVATRK</sequence>
<dbReference type="RefSeq" id="XP_041166780.1">
    <property type="nucleotide sequence ID" value="XM_041301333.1"/>
</dbReference>
<name>A0A9P7DYH5_9AGAM</name>
<accession>A0A9P7DYH5</accession>